<dbReference type="Pfam" id="PF03638">
    <property type="entry name" value="TCR"/>
    <property type="match status" value="2"/>
</dbReference>
<comment type="similarity">
    <text evidence="2">Belongs to the lin-54 family.</text>
</comment>
<dbReference type="InterPro" id="IPR028307">
    <property type="entry name" value="Lin-54_fam"/>
</dbReference>
<dbReference type="PROSITE" id="PS51634">
    <property type="entry name" value="CRC"/>
    <property type="match status" value="1"/>
</dbReference>
<dbReference type="PANTHER" id="PTHR12446">
    <property type="entry name" value="TESMIN/TSO1-RELATED"/>
    <property type="match status" value="1"/>
</dbReference>
<reference evidence="6 7" key="1">
    <citation type="journal article" date="2019" name="Nat. Plants">
        <title>Genome sequencing of Musa balbisiana reveals subgenome evolution and function divergence in polyploid bananas.</title>
        <authorList>
            <person name="Yao X."/>
        </authorList>
    </citation>
    <scope>NUCLEOTIDE SEQUENCE [LARGE SCALE GENOMIC DNA]</scope>
    <source>
        <strain evidence="7">cv. DH-PKW</strain>
        <tissue evidence="6">Leaves</tissue>
    </source>
</reference>
<dbReference type="STRING" id="52838.A0A4S8I9Q8"/>
<feature type="region of interest" description="Disordered" evidence="4">
    <location>
        <begin position="40"/>
        <end position="101"/>
    </location>
</feature>
<comment type="caution">
    <text evidence="6">The sequence shown here is derived from an EMBL/GenBank/DDBJ whole genome shotgun (WGS) entry which is preliminary data.</text>
</comment>
<evidence type="ECO:0000256" key="2">
    <source>
        <dbReference type="ARBA" id="ARBA00007267"/>
    </source>
</evidence>
<dbReference type="EMBL" id="PYDT01000011">
    <property type="protein sequence ID" value="THU44750.1"/>
    <property type="molecule type" value="Genomic_DNA"/>
</dbReference>
<dbReference type="Proteomes" id="UP000317650">
    <property type="component" value="Chromosome 2"/>
</dbReference>
<feature type="region of interest" description="Disordered" evidence="4">
    <location>
        <begin position="359"/>
        <end position="394"/>
    </location>
</feature>
<dbReference type="AlphaFoldDB" id="A0A4S8I9Q8"/>
<organism evidence="6 7">
    <name type="scientific">Musa balbisiana</name>
    <name type="common">Banana</name>
    <dbReference type="NCBI Taxonomy" id="52838"/>
    <lineage>
        <taxon>Eukaryota</taxon>
        <taxon>Viridiplantae</taxon>
        <taxon>Streptophyta</taxon>
        <taxon>Embryophyta</taxon>
        <taxon>Tracheophyta</taxon>
        <taxon>Spermatophyta</taxon>
        <taxon>Magnoliopsida</taxon>
        <taxon>Liliopsida</taxon>
        <taxon>Zingiberales</taxon>
        <taxon>Musaceae</taxon>
        <taxon>Musa</taxon>
    </lineage>
</organism>
<proteinExistence type="inferred from homology"/>
<accession>A0A4S8I9Q8</accession>
<name>A0A4S8I9Q8_MUSBA</name>
<dbReference type="SMART" id="SM01114">
    <property type="entry name" value="CXC"/>
    <property type="match status" value="2"/>
</dbReference>
<feature type="compositionally biased region" description="Basic and acidic residues" evidence="4">
    <location>
        <begin position="556"/>
        <end position="565"/>
    </location>
</feature>
<protein>
    <recommendedName>
        <fullName evidence="5">CRC domain-containing protein</fullName>
    </recommendedName>
</protein>
<gene>
    <name evidence="6" type="ORF">C4D60_Mb02t10640</name>
</gene>
<feature type="compositionally biased region" description="Basic and acidic residues" evidence="4">
    <location>
        <begin position="89"/>
        <end position="98"/>
    </location>
</feature>
<evidence type="ECO:0000259" key="5">
    <source>
        <dbReference type="PROSITE" id="PS51634"/>
    </source>
</evidence>
<keyword evidence="3" id="KW-0539">Nucleus</keyword>
<feature type="region of interest" description="Disordered" evidence="4">
    <location>
        <begin position="406"/>
        <end position="432"/>
    </location>
</feature>
<feature type="domain" description="CRC" evidence="5">
    <location>
        <begin position="100"/>
        <end position="224"/>
    </location>
</feature>
<dbReference type="InterPro" id="IPR005172">
    <property type="entry name" value="CRC"/>
</dbReference>
<dbReference type="InterPro" id="IPR033467">
    <property type="entry name" value="Tesmin/TSO1-like_CXC"/>
</dbReference>
<dbReference type="GO" id="GO:0006355">
    <property type="term" value="P:regulation of DNA-templated transcription"/>
    <property type="evidence" value="ECO:0007669"/>
    <property type="project" value="TreeGrafter"/>
</dbReference>
<feature type="compositionally biased region" description="Low complexity" evidence="4">
    <location>
        <begin position="40"/>
        <end position="58"/>
    </location>
</feature>
<evidence type="ECO:0000313" key="6">
    <source>
        <dbReference type="EMBL" id="THU44750.1"/>
    </source>
</evidence>
<evidence type="ECO:0000313" key="7">
    <source>
        <dbReference type="Proteomes" id="UP000317650"/>
    </source>
</evidence>
<evidence type="ECO:0000256" key="4">
    <source>
        <dbReference type="SAM" id="MobiDB-lite"/>
    </source>
</evidence>
<evidence type="ECO:0000256" key="3">
    <source>
        <dbReference type="ARBA" id="ARBA00023242"/>
    </source>
</evidence>
<dbReference type="PANTHER" id="PTHR12446:SF34">
    <property type="entry name" value="PROTEIN LIN-54 HOMOLOG"/>
    <property type="match status" value="1"/>
</dbReference>
<feature type="compositionally biased region" description="Basic and acidic residues" evidence="4">
    <location>
        <begin position="378"/>
        <end position="394"/>
    </location>
</feature>
<sequence length="565" mass="61922">MEQSVQPVASASTDFPPRKLVRQLDFTAAACCGAPPSAAVPVALDPPQQLQQQRQQQRPPWPTPDPLRPSVPSNSVAAKPASPKSRSRPLHDAKDGTPTRKKNCNCKHSKCLKLYCECFASGVYCDGCNCANCCNNIENEAARREAVEATLERNPNAFRPKIGSSPHTLQDSRDEAGELPLVGKHNKGCHCKKSGCLKKYCECFQANILCSDNCKCMDCKNFEGSEERKALFRGDHGSILYMQQATNAALNGAIGPSGFMSPSAPRKRKNQVLLAGASVKDQPTQRLAQIPQANASASGSSFASIPVACAINTAPAASTKVTYRSLLADIVQPEHVRDLCKLLVVVSEEVAKTFSDRRVQERLEEKEGQDESSLIPPNHDRDQSHRDQSQKDPDMQNALVDEYSSGIPIDETNTEESGSDSGDGQKGERSMSPGTLALMCDEQDTIFMTSRATGIAPRSSNDQSMSEVYAEQERCVLMEFRDYLHKLVTYGRMKEEKYSSMSAKYETPYHMESAQNAAVRTTMPTAMEMPQMLKPIPAYPNKHTPIRQAAIGNGDIKPKIEKSDT</sequence>
<feature type="region of interest" description="Disordered" evidence="4">
    <location>
        <begin position="539"/>
        <end position="565"/>
    </location>
</feature>
<evidence type="ECO:0000256" key="1">
    <source>
        <dbReference type="ARBA" id="ARBA00004123"/>
    </source>
</evidence>
<feature type="compositionally biased region" description="Pro residues" evidence="4">
    <location>
        <begin position="59"/>
        <end position="69"/>
    </location>
</feature>
<comment type="subcellular location">
    <subcellularLocation>
        <location evidence="1">Nucleus</location>
    </subcellularLocation>
</comment>
<dbReference type="GO" id="GO:0005634">
    <property type="term" value="C:nucleus"/>
    <property type="evidence" value="ECO:0007669"/>
    <property type="project" value="UniProtKB-SubCell"/>
</dbReference>
<keyword evidence="7" id="KW-1185">Reference proteome</keyword>